<dbReference type="EMBL" id="KI913129">
    <property type="protein sequence ID" value="ETV78727.1"/>
    <property type="molecule type" value="Genomic_DNA"/>
</dbReference>
<dbReference type="Gene3D" id="3.50.4.10">
    <property type="entry name" value="Hepatocyte Growth Factor"/>
    <property type="match status" value="1"/>
</dbReference>
<organism evidence="3">
    <name type="scientific">Aphanomyces astaci</name>
    <name type="common">Crayfish plague agent</name>
    <dbReference type="NCBI Taxonomy" id="112090"/>
    <lineage>
        <taxon>Eukaryota</taxon>
        <taxon>Sar</taxon>
        <taxon>Stramenopiles</taxon>
        <taxon>Oomycota</taxon>
        <taxon>Saprolegniomycetes</taxon>
        <taxon>Saprolegniales</taxon>
        <taxon>Verrucalvaceae</taxon>
        <taxon>Aphanomyces</taxon>
    </lineage>
</organism>
<reference evidence="3" key="1">
    <citation type="submission" date="2013-12" db="EMBL/GenBank/DDBJ databases">
        <title>The Genome Sequence of Aphanomyces astaci APO3.</title>
        <authorList>
            <consortium name="The Broad Institute Genomics Platform"/>
            <person name="Russ C."/>
            <person name="Tyler B."/>
            <person name="van West P."/>
            <person name="Dieguez-Uribeondo J."/>
            <person name="Young S.K."/>
            <person name="Zeng Q."/>
            <person name="Gargeya S."/>
            <person name="Fitzgerald M."/>
            <person name="Abouelleil A."/>
            <person name="Alvarado L."/>
            <person name="Chapman S.B."/>
            <person name="Gainer-Dewar J."/>
            <person name="Goldberg J."/>
            <person name="Griggs A."/>
            <person name="Gujja S."/>
            <person name="Hansen M."/>
            <person name="Howarth C."/>
            <person name="Imamovic A."/>
            <person name="Ireland A."/>
            <person name="Larimer J."/>
            <person name="McCowan C."/>
            <person name="Murphy C."/>
            <person name="Pearson M."/>
            <person name="Poon T.W."/>
            <person name="Priest M."/>
            <person name="Roberts A."/>
            <person name="Saif S."/>
            <person name="Shea T."/>
            <person name="Sykes S."/>
            <person name="Wortman J."/>
            <person name="Nusbaum C."/>
            <person name="Birren B."/>
        </authorList>
    </citation>
    <scope>NUCLEOTIDE SEQUENCE [LARGE SCALE GENOMIC DNA]</scope>
    <source>
        <strain evidence="3">APO3</strain>
    </source>
</reference>
<evidence type="ECO:0000256" key="1">
    <source>
        <dbReference type="SAM" id="MobiDB-lite"/>
    </source>
</evidence>
<evidence type="ECO:0000313" key="3">
    <source>
        <dbReference type="EMBL" id="ETV78727.1"/>
    </source>
</evidence>
<dbReference type="OrthoDB" id="568194at2759"/>
<protein>
    <recommendedName>
        <fullName evidence="4">Apple domain-containing protein</fullName>
    </recommendedName>
</protein>
<dbReference type="VEuPathDB" id="FungiDB:H257_07572"/>
<keyword evidence="2" id="KW-0732">Signal</keyword>
<gene>
    <name evidence="3" type="ORF">H257_07572</name>
</gene>
<evidence type="ECO:0008006" key="4">
    <source>
        <dbReference type="Google" id="ProtNLM"/>
    </source>
</evidence>
<proteinExistence type="predicted"/>
<dbReference type="GeneID" id="20809568"/>
<feature type="region of interest" description="Disordered" evidence="1">
    <location>
        <begin position="149"/>
        <end position="199"/>
    </location>
</feature>
<feature type="signal peptide" evidence="2">
    <location>
        <begin position="1"/>
        <end position="17"/>
    </location>
</feature>
<dbReference type="AlphaFoldDB" id="W4GGA6"/>
<evidence type="ECO:0000256" key="2">
    <source>
        <dbReference type="SAM" id="SignalP"/>
    </source>
</evidence>
<sequence length="234" mass="24327">MAKVASIAALLVGSAAALTMTVSMSTELSCHPIEGDVDYVSTSLQLQRTSRDDAEACCDDCRRMEAVCDFFTWTDEEGGTCELKQLELPLTKVPRPGAKVSLLIPCRCSTGDKCNSSGVCTGCSLFGACYNYDKAGCTHGGGKMCDGLATTSTTKRPTTTKPASTSTSSTTPDSSPLTHVPSPSAPPESSTVPATSSSTPTIPVLVTGTSHAPVANVPESRWLVLFAAVFALFV</sequence>
<accession>W4GGA6</accession>
<feature type="chain" id="PRO_5004842540" description="Apple domain-containing protein" evidence="2">
    <location>
        <begin position="18"/>
        <end position="234"/>
    </location>
</feature>
<dbReference type="RefSeq" id="XP_009831446.1">
    <property type="nucleotide sequence ID" value="XM_009833144.1"/>
</dbReference>
<name>W4GGA6_APHAT</name>
<feature type="compositionally biased region" description="Low complexity" evidence="1">
    <location>
        <begin position="150"/>
        <end position="199"/>
    </location>
</feature>